<keyword evidence="1" id="KW-1133">Transmembrane helix</keyword>
<proteinExistence type="predicted"/>
<organism evidence="2 3">
    <name type="scientific">Crucibulum laeve</name>
    <dbReference type="NCBI Taxonomy" id="68775"/>
    <lineage>
        <taxon>Eukaryota</taxon>
        <taxon>Fungi</taxon>
        <taxon>Dikarya</taxon>
        <taxon>Basidiomycota</taxon>
        <taxon>Agaricomycotina</taxon>
        <taxon>Agaricomycetes</taxon>
        <taxon>Agaricomycetidae</taxon>
        <taxon>Agaricales</taxon>
        <taxon>Agaricineae</taxon>
        <taxon>Nidulariaceae</taxon>
        <taxon>Crucibulum</taxon>
    </lineage>
</organism>
<evidence type="ECO:0000313" key="3">
    <source>
        <dbReference type="Proteomes" id="UP000308652"/>
    </source>
</evidence>
<evidence type="ECO:0000256" key="1">
    <source>
        <dbReference type="SAM" id="Phobius"/>
    </source>
</evidence>
<accession>A0A5C3MCE6</accession>
<sequence length="66" mass="7531">MSFHLNTIRIVIYFVLVYPVLPSLGCFPIRIRALFFHLDFDLVFIISTSLALPLSYTSTSSVSTIY</sequence>
<protein>
    <submittedName>
        <fullName evidence="2">Uncharacterized protein</fullName>
    </submittedName>
</protein>
<gene>
    <name evidence="2" type="ORF">BDQ12DRAFT_302556</name>
</gene>
<keyword evidence="3" id="KW-1185">Reference proteome</keyword>
<feature type="transmembrane region" description="Helical" evidence="1">
    <location>
        <begin position="34"/>
        <end position="56"/>
    </location>
</feature>
<keyword evidence="1" id="KW-0472">Membrane</keyword>
<dbReference type="Proteomes" id="UP000308652">
    <property type="component" value="Unassembled WGS sequence"/>
</dbReference>
<evidence type="ECO:0000313" key="2">
    <source>
        <dbReference type="EMBL" id="TFK42992.1"/>
    </source>
</evidence>
<name>A0A5C3MCE6_9AGAR</name>
<dbReference type="AlphaFoldDB" id="A0A5C3MCE6"/>
<reference evidence="2 3" key="1">
    <citation type="journal article" date="2019" name="Nat. Ecol. Evol.">
        <title>Megaphylogeny resolves global patterns of mushroom evolution.</title>
        <authorList>
            <person name="Varga T."/>
            <person name="Krizsan K."/>
            <person name="Foldi C."/>
            <person name="Dima B."/>
            <person name="Sanchez-Garcia M."/>
            <person name="Sanchez-Ramirez S."/>
            <person name="Szollosi G.J."/>
            <person name="Szarkandi J.G."/>
            <person name="Papp V."/>
            <person name="Albert L."/>
            <person name="Andreopoulos W."/>
            <person name="Angelini C."/>
            <person name="Antonin V."/>
            <person name="Barry K.W."/>
            <person name="Bougher N.L."/>
            <person name="Buchanan P."/>
            <person name="Buyck B."/>
            <person name="Bense V."/>
            <person name="Catcheside P."/>
            <person name="Chovatia M."/>
            <person name="Cooper J."/>
            <person name="Damon W."/>
            <person name="Desjardin D."/>
            <person name="Finy P."/>
            <person name="Geml J."/>
            <person name="Haridas S."/>
            <person name="Hughes K."/>
            <person name="Justo A."/>
            <person name="Karasinski D."/>
            <person name="Kautmanova I."/>
            <person name="Kiss B."/>
            <person name="Kocsube S."/>
            <person name="Kotiranta H."/>
            <person name="LaButti K.M."/>
            <person name="Lechner B.E."/>
            <person name="Liimatainen K."/>
            <person name="Lipzen A."/>
            <person name="Lukacs Z."/>
            <person name="Mihaltcheva S."/>
            <person name="Morgado L.N."/>
            <person name="Niskanen T."/>
            <person name="Noordeloos M.E."/>
            <person name="Ohm R.A."/>
            <person name="Ortiz-Santana B."/>
            <person name="Ovrebo C."/>
            <person name="Racz N."/>
            <person name="Riley R."/>
            <person name="Savchenko A."/>
            <person name="Shiryaev A."/>
            <person name="Soop K."/>
            <person name="Spirin V."/>
            <person name="Szebenyi C."/>
            <person name="Tomsovsky M."/>
            <person name="Tulloss R.E."/>
            <person name="Uehling J."/>
            <person name="Grigoriev I.V."/>
            <person name="Vagvolgyi C."/>
            <person name="Papp T."/>
            <person name="Martin F.M."/>
            <person name="Miettinen O."/>
            <person name="Hibbett D.S."/>
            <person name="Nagy L.G."/>
        </authorList>
    </citation>
    <scope>NUCLEOTIDE SEQUENCE [LARGE SCALE GENOMIC DNA]</scope>
    <source>
        <strain evidence="2 3">CBS 166.37</strain>
    </source>
</reference>
<dbReference type="EMBL" id="ML213592">
    <property type="protein sequence ID" value="TFK42992.1"/>
    <property type="molecule type" value="Genomic_DNA"/>
</dbReference>
<keyword evidence="1" id="KW-0812">Transmembrane</keyword>
<feature type="transmembrane region" description="Helical" evidence="1">
    <location>
        <begin position="6"/>
        <end position="27"/>
    </location>
</feature>